<protein>
    <submittedName>
        <fullName evidence="1">Uncharacterized protein</fullName>
    </submittedName>
</protein>
<name>K0T047_THAOC</name>
<dbReference type="AlphaFoldDB" id="K0T047"/>
<reference evidence="1 2" key="1">
    <citation type="journal article" date="2012" name="Genome Biol.">
        <title>Genome and low-iron response of an oceanic diatom adapted to chronic iron limitation.</title>
        <authorList>
            <person name="Lommer M."/>
            <person name="Specht M."/>
            <person name="Roy A.S."/>
            <person name="Kraemer L."/>
            <person name="Andreson R."/>
            <person name="Gutowska M.A."/>
            <person name="Wolf J."/>
            <person name="Bergner S.V."/>
            <person name="Schilhabel M.B."/>
            <person name="Klostermeier U.C."/>
            <person name="Beiko R.G."/>
            <person name="Rosenstiel P."/>
            <person name="Hippler M."/>
            <person name="Laroche J."/>
        </authorList>
    </citation>
    <scope>NUCLEOTIDE SEQUENCE [LARGE SCALE GENOMIC DNA]</scope>
    <source>
        <strain evidence="1 2">CCMP1005</strain>
    </source>
</reference>
<comment type="caution">
    <text evidence="1">The sequence shown here is derived from an EMBL/GenBank/DDBJ whole genome shotgun (WGS) entry which is preliminary data.</text>
</comment>
<organism evidence="1 2">
    <name type="scientific">Thalassiosira oceanica</name>
    <name type="common">Marine diatom</name>
    <dbReference type="NCBI Taxonomy" id="159749"/>
    <lineage>
        <taxon>Eukaryota</taxon>
        <taxon>Sar</taxon>
        <taxon>Stramenopiles</taxon>
        <taxon>Ochrophyta</taxon>
        <taxon>Bacillariophyta</taxon>
        <taxon>Coscinodiscophyceae</taxon>
        <taxon>Thalassiosirophycidae</taxon>
        <taxon>Thalassiosirales</taxon>
        <taxon>Thalassiosiraceae</taxon>
        <taxon>Thalassiosira</taxon>
    </lineage>
</organism>
<dbReference type="OrthoDB" id="2161133at2759"/>
<dbReference type="EMBL" id="AGNL01007693">
    <property type="protein sequence ID" value="EJK71065.1"/>
    <property type="molecule type" value="Genomic_DNA"/>
</dbReference>
<gene>
    <name evidence="1" type="ORF">THAOC_07525</name>
</gene>
<dbReference type="Proteomes" id="UP000266841">
    <property type="component" value="Unassembled WGS sequence"/>
</dbReference>
<keyword evidence="2" id="KW-1185">Reference proteome</keyword>
<evidence type="ECO:0000313" key="1">
    <source>
        <dbReference type="EMBL" id="EJK71065.1"/>
    </source>
</evidence>
<proteinExistence type="predicted"/>
<feature type="non-terminal residue" evidence="1">
    <location>
        <position position="1"/>
    </location>
</feature>
<evidence type="ECO:0000313" key="2">
    <source>
        <dbReference type="Proteomes" id="UP000266841"/>
    </source>
</evidence>
<sequence length="134" mass="14271">APWTGLVISDARVSRVGAGPRPSESVRGGRKYGSLSEGALASLPEACFVDAQMWGTPCSAIGSYLTDYSAEGGTSTRRALSGVSHELTGAHAGRGMRGIPIVRGGRRAGTVPRRVTWSRCTRRGWRAQRLFWPG</sequence>
<accession>K0T047</accession>